<dbReference type="InterPro" id="IPR011889">
    <property type="entry name" value="Liste_lipo_26"/>
</dbReference>
<dbReference type="NCBIfam" id="NF012200">
    <property type="entry name" value="choice_anch_D"/>
    <property type="match status" value="6"/>
</dbReference>
<dbReference type="Pfam" id="PF22544">
    <property type="entry name" value="HYDIN_VesB_CFA65-like_Ig"/>
    <property type="match status" value="4"/>
</dbReference>
<dbReference type="Pfam" id="PF17963">
    <property type="entry name" value="Big_9"/>
    <property type="match status" value="2"/>
</dbReference>
<feature type="domain" description="PKD" evidence="7">
    <location>
        <begin position="35"/>
        <end position="79"/>
    </location>
</feature>
<evidence type="ECO:0000313" key="8">
    <source>
        <dbReference type="EMBL" id="MBL0765721.1"/>
    </source>
</evidence>
<evidence type="ECO:0000256" key="6">
    <source>
        <dbReference type="SAM" id="SignalP"/>
    </source>
</evidence>
<feature type="signal peptide" evidence="6">
    <location>
        <begin position="1"/>
        <end position="22"/>
    </location>
</feature>
<name>A0A937AFE0_9BACT</name>
<evidence type="ECO:0000259" key="7">
    <source>
        <dbReference type="PROSITE" id="PS50093"/>
    </source>
</evidence>
<dbReference type="Pfam" id="PF13585">
    <property type="entry name" value="CHU_C"/>
    <property type="match status" value="1"/>
</dbReference>
<sequence length="1621" mass="175729">MRFLLFQLVITVLFSTNAFTQAFVTTWQVDNDGDQITIPTTGTGYDYNVDWGDGDDDINLSGNISHTYAVAGTYTVTITGQFPRIYFNAGVSRNQILSIEQWGSQVWTSMANAFRGCSNLVINAPDMPNLTGVTDMSGMFRGASSLNQSLAGWNTSNVTDMSFLFSGASSFDQPLDSWDVSNVENMQSMFQNASVFNQPLASWDVRKVTTMQSMFQNASDFNGDISTWQPESVTSMRLMFRVASDFDQPIGGWNTSNVTDMRQMFDFAQSFNQALDGWDVSKVTDMYRMFASAVEFNQNINNWEVGEVTNMSQMFNFALVFNQPLDNWDVSKVTNMSGMFNITNEFNQNIDAWETISVTNMSSMFNSARVFNSPLDSWNVENVTDMSSMFRDANLFNQPLDSWNVSNVTDMGNMFQNTSFNQELNSWDVSNVTDMSFMFASSGFNGDISAWTPVSVTTMRSMFSLNDVFNRDIGEWDVSNVTNMSGMFNSADAFNQDISEWNVENVVNMGDMFTRATTFNQDISDWNTASLQFAFRTFRGATAFNYQLGDWDVSNAINLSNMLDDSGLSVENYDSTLIGWNGLPSLPSGLSFSAEGLSYCTAETARNNIISTYSWTINDAGINCPAAEIAVYDGASNSDPEIFDAQTAAIDFGNQVAGSTITRTFAIENQGGVDLTISNISVTGTAFSISSLPSTLISSGAVETFTIDQFSSTDGTFTETVTIESDDADEASFTFPVTVVVTLNPEPEIVLLEGADSTQILSGQTDAIDFGATEADTDNILQFIIANIGNEDLSINDISFSGSAFSLVSTAPSFVNIADSVAFEVNFRSSTVGTYTETITILNDDTNEGTFTFTLTGEIVPPPSAEIAVFLGSSSGPEIINNQTTAIDLGTIFQGDNLTQTFNLQNSGNADLVVSDITFSEDNFALLSSLPIITVVDGSVEVIFEIALNQSSLGFFNDTITITSNDPDDTNFSFPITAEIVSLPEPEIEVYFDSSTGGEIFDEQTNVINLGQVIEGDNFTQSFNIQNAGDADLVIDDIFLSEGTFSVLTALPITVNSSNAAGMQFDIELSETVVGVYSDTVTIVNNDSDEQDFTFPIFVEIIPSPAPEILVYLGASTDTEITNGQTTAIDLGTISEGDNLTQSFNIQNAGNTDLVISDITFSEGNYALITSLPLTVTAGNTSGVVFEISLSETTEGIYTDTVKILSNDLVNADFSFPISAEVIAAVNTPPIISSINDITINEDESSGILNFTVNDTESNLADLTITASSDNPSVIINNDIELSGTDTNRSIEITPLPDSSGIAQLTIQVTEPDGTFATTSFNVTVEAVNDAPVITGQVALSTPQNTSITLNLDDLVVSDIDSDFPNGFSLNVLPGENYSISQNTITPATDYTGLLTVPIVVNDGEENSPEVEIEITVEAISIGVVIGDSAIANGSTVVFDEVLLGDFDARDLQINNSGTIPLTILAIQIDNNDFSVRDELPAPIPPGESANIAIEFMPTSLGEQSATLTIVSENTTDFVINLSARGIEKAPKVEVFNVVTPLNDGKHDYLKVQNIEFYESNSVVIYNRWGQQVYAVNDYDNLDNNFKGISSKGDQLDSGTYYYVIDLSGSETVKGFFVLQR</sequence>
<dbReference type="InterPro" id="IPR000601">
    <property type="entry name" value="PKD_dom"/>
</dbReference>
<keyword evidence="4" id="KW-0969">Cilium</keyword>
<dbReference type="NCBIfam" id="TIGR02167">
    <property type="entry name" value="Liste_lipo_26"/>
    <property type="match status" value="6"/>
</dbReference>
<comment type="caution">
    <text evidence="8">The sequence shown here is derived from an EMBL/GenBank/DDBJ whole genome shotgun (WGS) entry which is preliminary data.</text>
</comment>
<dbReference type="NCBIfam" id="TIGR04131">
    <property type="entry name" value="Bac_Flav_CTERM"/>
    <property type="match status" value="1"/>
</dbReference>
<dbReference type="CDD" id="cd00146">
    <property type="entry name" value="PKD"/>
    <property type="match status" value="1"/>
</dbReference>
<gene>
    <name evidence="8" type="ORF">JKP34_10700</name>
</gene>
<keyword evidence="3" id="KW-0963">Cytoplasm</keyword>
<evidence type="ECO:0000256" key="5">
    <source>
        <dbReference type="ARBA" id="ARBA00023273"/>
    </source>
</evidence>
<organism evidence="8 9">
    <name type="scientific">Marivirga atlantica</name>
    <dbReference type="NCBI Taxonomy" id="1548457"/>
    <lineage>
        <taxon>Bacteria</taxon>
        <taxon>Pseudomonadati</taxon>
        <taxon>Bacteroidota</taxon>
        <taxon>Cytophagia</taxon>
        <taxon>Cytophagales</taxon>
        <taxon>Marivirgaceae</taxon>
        <taxon>Marivirga</taxon>
    </lineage>
</organism>
<protein>
    <submittedName>
        <fullName evidence="8">BspA family leucine-rich repeat surface protein</fullName>
    </submittedName>
</protein>
<dbReference type="PROSITE" id="PS50093">
    <property type="entry name" value="PKD"/>
    <property type="match status" value="1"/>
</dbReference>
<evidence type="ECO:0000256" key="4">
    <source>
        <dbReference type="ARBA" id="ARBA00023069"/>
    </source>
</evidence>
<evidence type="ECO:0000256" key="2">
    <source>
        <dbReference type="ARBA" id="ARBA00004496"/>
    </source>
</evidence>
<keyword evidence="5" id="KW-0966">Cell projection</keyword>
<accession>A0A937AFE0</accession>
<feature type="chain" id="PRO_5036828779" evidence="6">
    <location>
        <begin position="23"/>
        <end position="1621"/>
    </location>
</feature>
<keyword evidence="6" id="KW-0732">Signal</keyword>
<dbReference type="GO" id="GO:0005737">
    <property type="term" value="C:cytoplasm"/>
    <property type="evidence" value="ECO:0007669"/>
    <property type="project" value="UniProtKB-SubCell"/>
</dbReference>
<dbReference type="Proteomes" id="UP000642920">
    <property type="component" value="Unassembled WGS sequence"/>
</dbReference>
<dbReference type="InterPro" id="IPR035986">
    <property type="entry name" value="PKD_dom_sf"/>
</dbReference>
<dbReference type="SUPFAM" id="SSF49299">
    <property type="entry name" value="PKD domain"/>
    <property type="match status" value="1"/>
</dbReference>
<evidence type="ECO:0000313" key="9">
    <source>
        <dbReference type="Proteomes" id="UP000642920"/>
    </source>
</evidence>
<proteinExistence type="predicted"/>
<dbReference type="Pfam" id="PF03382">
    <property type="entry name" value="DUF285"/>
    <property type="match status" value="3"/>
</dbReference>
<dbReference type="InterPro" id="IPR026341">
    <property type="entry name" value="T9SS_type_B"/>
</dbReference>
<dbReference type="InterPro" id="IPR005046">
    <property type="entry name" value="DUF285"/>
</dbReference>
<dbReference type="PANTHER" id="PTHR37833:SF1">
    <property type="entry name" value="SIGNAL PEPTIDE PROTEIN"/>
    <property type="match status" value="1"/>
</dbReference>
<keyword evidence="9" id="KW-1185">Reference proteome</keyword>
<dbReference type="InterPro" id="IPR013783">
    <property type="entry name" value="Ig-like_fold"/>
</dbReference>
<evidence type="ECO:0000256" key="1">
    <source>
        <dbReference type="ARBA" id="ARBA00004138"/>
    </source>
</evidence>
<comment type="subcellular location">
    <subcellularLocation>
        <location evidence="1">Cell projection</location>
        <location evidence="1">Cilium</location>
    </subcellularLocation>
    <subcellularLocation>
        <location evidence="2">Cytoplasm</location>
    </subcellularLocation>
</comment>
<dbReference type="PANTHER" id="PTHR37833">
    <property type="entry name" value="LIPOPROTEIN-RELATED"/>
    <property type="match status" value="1"/>
</dbReference>
<evidence type="ECO:0000256" key="3">
    <source>
        <dbReference type="ARBA" id="ARBA00022490"/>
    </source>
</evidence>
<dbReference type="Gene3D" id="2.60.40.10">
    <property type="entry name" value="Immunoglobulins"/>
    <property type="match status" value="8"/>
</dbReference>
<dbReference type="EMBL" id="JAERQG010000002">
    <property type="protein sequence ID" value="MBL0765721.1"/>
    <property type="molecule type" value="Genomic_DNA"/>
</dbReference>
<dbReference type="InterPro" id="IPR053879">
    <property type="entry name" value="HYDIN_VesB_CFA65-like_Ig"/>
</dbReference>
<reference evidence="8" key="1">
    <citation type="submission" date="2021-01" db="EMBL/GenBank/DDBJ databases">
        <title>Marivirga sp. nov., isolated from intertidal surface sediments.</title>
        <authorList>
            <person name="Zhang M."/>
        </authorList>
    </citation>
    <scope>NUCLEOTIDE SEQUENCE</scope>
    <source>
        <strain evidence="8">SM1354</strain>
    </source>
</reference>
<dbReference type="RefSeq" id="WP_201920890.1">
    <property type="nucleotide sequence ID" value="NZ_JAERQG010000002.1"/>
</dbReference>